<accession>A0A3S3NQ30</accession>
<dbReference type="AlphaFoldDB" id="A0A3S3NQ30"/>
<keyword evidence="1" id="KW-1133">Transmembrane helix</keyword>
<dbReference type="EMBL" id="NCKU01003056">
    <property type="protein sequence ID" value="RWS08263.1"/>
    <property type="molecule type" value="Genomic_DNA"/>
</dbReference>
<keyword evidence="1" id="KW-0472">Membrane</keyword>
<reference evidence="2 4" key="1">
    <citation type="journal article" date="2018" name="Gigascience">
        <title>Genomes of trombidid mites reveal novel predicted allergens and laterally-transferred genes associated with secondary metabolism.</title>
        <authorList>
            <person name="Dong X."/>
            <person name="Chaisiri K."/>
            <person name="Xia D."/>
            <person name="Armstrong S.D."/>
            <person name="Fang Y."/>
            <person name="Donnelly M.J."/>
            <person name="Kadowaki T."/>
            <person name="McGarry J.W."/>
            <person name="Darby A.C."/>
            <person name="Makepeace B.L."/>
        </authorList>
    </citation>
    <scope>NUCLEOTIDE SEQUENCE [LARGE SCALE GENOMIC DNA]</scope>
    <source>
        <strain evidence="2">UoL-WK</strain>
    </source>
</reference>
<name>A0A3S3NQ30_9ACAR</name>
<keyword evidence="1" id="KW-0812">Transmembrane</keyword>
<dbReference type="EMBL" id="NCKU01003731">
    <property type="protein sequence ID" value="RWS07019.1"/>
    <property type="molecule type" value="Genomic_DNA"/>
</dbReference>
<evidence type="ECO:0000256" key="1">
    <source>
        <dbReference type="SAM" id="Phobius"/>
    </source>
</evidence>
<reference evidence="2" key="2">
    <citation type="submission" date="2018-11" db="EMBL/GenBank/DDBJ databases">
        <title>Trombidioid mite genomics.</title>
        <authorList>
            <person name="Dong X."/>
        </authorList>
    </citation>
    <scope>NUCLEOTIDE SEQUENCE</scope>
    <source>
        <strain evidence="2">UoL-WK</strain>
    </source>
</reference>
<comment type="caution">
    <text evidence="2">The sequence shown here is derived from an EMBL/GenBank/DDBJ whole genome shotgun (WGS) entry which is preliminary data.</text>
</comment>
<evidence type="ECO:0000313" key="3">
    <source>
        <dbReference type="EMBL" id="RWS08263.1"/>
    </source>
</evidence>
<proteinExistence type="predicted"/>
<protein>
    <submittedName>
        <fullName evidence="2">Elongation of very long chain fatty acids-like protein 2</fullName>
    </submittedName>
</protein>
<sequence length="86" mass="10001">MELLSDRNTTTETCLRSDNLLQYLLTDVWETEYDAHVSKLPLMSGGPWLLAIIIAFYFYFSTNLGPTLMKSRKAYDLRSVIRVYDD</sequence>
<gene>
    <name evidence="3" type="ORF">B4U79_01010</name>
    <name evidence="2" type="ORF">B4U79_02633</name>
</gene>
<feature type="transmembrane region" description="Helical" evidence="1">
    <location>
        <begin position="48"/>
        <end position="69"/>
    </location>
</feature>
<organism evidence="2 4">
    <name type="scientific">Dinothrombium tinctorium</name>
    <dbReference type="NCBI Taxonomy" id="1965070"/>
    <lineage>
        <taxon>Eukaryota</taxon>
        <taxon>Metazoa</taxon>
        <taxon>Ecdysozoa</taxon>
        <taxon>Arthropoda</taxon>
        <taxon>Chelicerata</taxon>
        <taxon>Arachnida</taxon>
        <taxon>Acari</taxon>
        <taxon>Acariformes</taxon>
        <taxon>Trombidiformes</taxon>
        <taxon>Prostigmata</taxon>
        <taxon>Anystina</taxon>
        <taxon>Parasitengona</taxon>
        <taxon>Trombidioidea</taxon>
        <taxon>Trombidiidae</taxon>
        <taxon>Dinothrombium</taxon>
    </lineage>
</organism>
<feature type="non-terminal residue" evidence="2">
    <location>
        <position position="86"/>
    </location>
</feature>
<evidence type="ECO:0000313" key="4">
    <source>
        <dbReference type="Proteomes" id="UP000285301"/>
    </source>
</evidence>
<dbReference type="OrthoDB" id="6518848at2759"/>
<dbReference type="Proteomes" id="UP000285301">
    <property type="component" value="Unassembled WGS sequence"/>
</dbReference>
<keyword evidence="4" id="KW-1185">Reference proteome</keyword>
<evidence type="ECO:0000313" key="2">
    <source>
        <dbReference type="EMBL" id="RWS07019.1"/>
    </source>
</evidence>